<dbReference type="AlphaFoldDB" id="A0A0A9ANV0"/>
<dbReference type="EMBL" id="GBRH01249133">
    <property type="protein sequence ID" value="JAD48762.1"/>
    <property type="molecule type" value="Transcribed_RNA"/>
</dbReference>
<sequence length="33" mass="4007">MCSRRRPRKDLKLQFVNVEMTVKMKVCTLILLR</sequence>
<proteinExistence type="predicted"/>
<reference evidence="1" key="2">
    <citation type="journal article" date="2015" name="Data Brief">
        <title>Shoot transcriptome of the giant reed, Arundo donax.</title>
        <authorList>
            <person name="Barrero R.A."/>
            <person name="Guerrero F.D."/>
            <person name="Moolhuijzen P."/>
            <person name="Goolsby J.A."/>
            <person name="Tidwell J."/>
            <person name="Bellgard S.E."/>
            <person name="Bellgard M.I."/>
        </authorList>
    </citation>
    <scope>NUCLEOTIDE SEQUENCE</scope>
    <source>
        <tissue evidence="1">Shoot tissue taken approximately 20 cm above the soil surface</tissue>
    </source>
</reference>
<name>A0A0A9ANV0_ARUDO</name>
<reference evidence="1" key="1">
    <citation type="submission" date="2014-09" db="EMBL/GenBank/DDBJ databases">
        <authorList>
            <person name="Magalhaes I.L.F."/>
            <person name="Oliveira U."/>
            <person name="Santos F.R."/>
            <person name="Vidigal T.H.D.A."/>
            <person name="Brescovit A.D."/>
            <person name="Santos A.J."/>
        </authorList>
    </citation>
    <scope>NUCLEOTIDE SEQUENCE</scope>
    <source>
        <tissue evidence="1">Shoot tissue taken approximately 20 cm above the soil surface</tissue>
    </source>
</reference>
<evidence type="ECO:0000313" key="1">
    <source>
        <dbReference type="EMBL" id="JAD48762.1"/>
    </source>
</evidence>
<accession>A0A0A9ANV0</accession>
<protein>
    <submittedName>
        <fullName evidence="1">Uncharacterized protein</fullName>
    </submittedName>
</protein>
<organism evidence="1">
    <name type="scientific">Arundo donax</name>
    <name type="common">Giant reed</name>
    <name type="synonym">Donax arundinaceus</name>
    <dbReference type="NCBI Taxonomy" id="35708"/>
    <lineage>
        <taxon>Eukaryota</taxon>
        <taxon>Viridiplantae</taxon>
        <taxon>Streptophyta</taxon>
        <taxon>Embryophyta</taxon>
        <taxon>Tracheophyta</taxon>
        <taxon>Spermatophyta</taxon>
        <taxon>Magnoliopsida</taxon>
        <taxon>Liliopsida</taxon>
        <taxon>Poales</taxon>
        <taxon>Poaceae</taxon>
        <taxon>PACMAD clade</taxon>
        <taxon>Arundinoideae</taxon>
        <taxon>Arundineae</taxon>
        <taxon>Arundo</taxon>
    </lineage>
</organism>